<organism evidence="2 3">
    <name type="scientific">Liparis tanakae</name>
    <name type="common">Tanaka's snailfish</name>
    <dbReference type="NCBI Taxonomy" id="230148"/>
    <lineage>
        <taxon>Eukaryota</taxon>
        <taxon>Metazoa</taxon>
        <taxon>Chordata</taxon>
        <taxon>Craniata</taxon>
        <taxon>Vertebrata</taxon>
        <taxon>Euteleostomi</taxon>
        <taxon>Actinopterygii</taxon>
        <taxon>Neopterygii</taxon>
        <taxon>Teleostei</taxon>
        <taxon>Neoteleostei</taxon>
        <taxon>Acanthomorphata</taxon>
        <taxon>Eupercaria</taxon>
        <taxon>Perciformes</taxon>
        <taxon>Cottioidei</taxon>
        <taxon>Cottales</taxon>
        <taxon>Liparidae</taxon>
        <taxon>Liparis</taxon>
    </lineage>
</organism>
<dbReference type="InterPro" id="IPR015943">
    <property type="entry name" value="WD40/YVTN_repeat-like_dom_sf"/>
</dbReference>
<dbReference type="GO" id="GO:0007399">
    <property type="term" value="P:nervous system development"/>
    <property type="evidence" value="ECO:0007669"/>
    <property type="project" value="UniProtKB-ARBA"/>
</dbReference>
<protein>
    <submittedName>
        <fullName evidence="2">Semaphorin-4A</fullName>
    </submittedName>
</protein>
<evidence type="ECO:0000256" key="1">
    <source>
        <dbReference type="SAM" id="MobiDB-lite"/>
    </source>
</evidence>
<dbReference type="OrthoDB" id="9988752at2759"/>
<dbReference type="EMBL" id="SRLO01000484">
    <property type="protein sequence ID" value="TNN54452.1"/>
    <property type="molecule type" value="Genomic_DNA"/>
</dbReference>
<dbReference type="SUPFAM" id="SSF101912">
    <property type="entry name" value="Sema domain"/>
    <property type="match status" value="1"/>
</dbReference>
<reference evidence="2 3" key="1">
    <citation type="submission" date="2019-03" db="EMBL/GenBank/DDBJ databases">
        <title>First draft genome of Liparis tanakae, snailfish: a comprehensive survey of snailfish specific genes.</title>
        <authorList>
            <person name="Kim W."/>
            <person name="Song I."/>
            <person name="Jeong J.-H."/>
            <person name="Kim D."/>
            <person name="Kim S."/>
            <person name="Ryu S."/>
            <person name="Song J.Y."/>
            <person name="Lee S.K."/>
        </authorList>
    </citation>
    <scope>NUCLEOTIDE SEQUENCE [LARGE SCALE GENOMIC DNA]</scope>
    <source>
        <tissue evidence="2">Muscle</tissue>
    </source>
</reference>
<feature type="compositionally biased region" description="Polar residues" evidence="1">
    <location>
        <begin position="21"/>
        <end position="34"/>
    </location>
</feature>
<sequence>MHHCPRPVENHCLRPVENHCQTSGEPLPRTTSVPHSDPHPAVMDSPGLLSLTLALLGVLSPCLTLLTPRVSFPMGVPGRRVTRYRSHGASNTTTLLLSGDGDTLYVGARDAVLALDVSYKDAITLRRKVGELPLITLSPASLRRELISLPYL</sequence>
<dbReference type="Gene3D" id="2.130.10.10">
    <property type="entry name" value="YVTN repeat-like/Quinoprotein amine dehydrogenase"/>
    <property type="match status" value="1"/>
</dbReference>
<evidence type="ECO:0000313" key="2">
    <source>
        <dbReference type="EMBL" id="TNN54452.1"/>
    </source>
</evidence>
<feature type="region of interest" description="Disordered" evidence="1">
    <location>
        <begin position="21"/>
        <end position="41"/>
    </location>
</feature>
<dbReference type="AlphaFoldDB" id="A0A4Z2GP56"/>
<gene>
    <name evidence="2" type="primary">SEMA4A</name>
    <name evidence="2" type="ORF">EYF80_035361</name>
</gene>
<dbReference type="InterPro" id="IPR036352">
    <property type="entry name" value="Semap_dom_sf"/>
</dbReference>
<accession>A0A4Z2GP56</accession>
<evidence type="ECO:0000313" key="3">
    <source>
        <dbReference type="Proteomes" id="UP000314294"/>
    </source>
</evidence>
<comment type="caution">
    <text evidence="2">The sequence shown here is derived from an EMBL/GenBank/DDBJ whole genome shotgun (WGS) entry which is preliminary data.</text>
</comment>
<keyword evidence="3" id="KW-1185">Reference proteome</keyword>
<name>A0A4Z2GP56_9TELE</name>
<proteinExistence type="predicted"/>
<dbReference type="Proteomes" id="UP000314294">
    <property type="component" value="Unassembled WGS sequence"/>
</dbReference>